<feature type="domain" description="DUF4166" evidence="1">
    <location>
        <begin position="25"/>
        <end position="205"/>
    </location>
</feature>
<dbReference type="InterPro" id="IPR025311">
    <property type="entry name" value="DUF4166"/>
</dbReference>
<comment type="caution">
    <text evidence="2">The sequence shown here is derived from an EMBL/GenBank/DDBJ whole genome shotgun (WGS) entry which is preliminary data.</text>
</comment>
<reference evidence="2" key="1">
    <citation type="submission" date="2023-01" db="EMBL/GenBank/DDBJ databases">
        <title>Xenophilus mangrovi sp. nov., isolated from soil of Mangrove nature reserve.</title>
        <authorList>
            <person name="Xu S."/>
            <person name="Liu Z."/>
            <person name="Xu Y."/>
        </authorList>
    </citation>
    <scope>NUCLEOTIDE SEQUENCE</scope>
    <source>
        <strain evidence="2">YW8</strain>
    </source>
</reference>
<keyword evidence="3" id="KW-1185">Reference proteome</keyword>
<organism evidence="2 3">
    <name type="scientific">Xenophilus arseniciresistens</name>
    <dbReference type="NCBI Taxonomy" id="1283306"/>
    <lineage>
        <taxon>Bacteria</taxon>
        <taxon>Pseudomonadati</taxon>
        <taxon>Pseudomonadota</taxon>
        <taxon>Betaproteobacteria</taxon>
        <taxon>Burkholderiales</taxon>
        <taxon>Comamonadaceae</taxon>
        <taxon>Xenophilus</taxon>
    </lineage>
</organism>
<dbReference type="Proteomes" id="UP001212602">
    <property type="component" value="Unassembled WGS sequence"/>
</dbReference>
<dbReference type="Pfam" id="PF13761">
    <property type="entry name" value="DUF4166"/>
    <property type="match status" value="1"/>
</dbReference>
<proteinExistence type="predicted"/>
<evidence type="ECO:0000313" key="2">
    <source>
        <dbReference type="EMBL" id="MDA7417426.1"/>
    </source>
</evidence>
<protein>
    <submittedName>
        <fullName evidence="2">DUF4166 domain-containing protein</fullName>
    </submittedName>
</protein>
<sequence length="208" mass="24335">MTHREDFRPVFQTVLGDAGWQRLGHVVREHYSLRPFTKDQMTVRGHMDEVWHARMAALFMPVGRVFGALVPHQGREVPIDVHYSCRSTDAGLYWDRRFHFPGRPVFHFRSHMEVADAARHEVIEYVRFGLGLRLRVTAEDGALVFRDAGYVWRIGRLQLPLPLHLVLGRAYVEERPVPGDDGAFTMKMRIRHAWWGELFRYSGRFRLG</sequence>
<dbReference type="RefSeq" id="WP_271428654.1">
    <property type="nucleotide sequence ID" value="NZ_JAQIPB010000006.1"/>
</dbReference>
<evidence type="ECO:0000259" key="1">
    <source>
        <dbReference type="Pfam" id="PF13761"/>
    </source>
</evidence>
<evidence type="ECO:0000313" key="3">
    <source>
        <dbReference type="Proteomes" id="UP001212602"/>
    </source>
</evidence>
<dbReference type="AlphaFoldDB" id="A0AAE3T0X7"/>
<name>A0AAE3T0X7_9BURK</name>
<dbReference type="EMBL" id="JAQIPB010000006">
    <property type="protein sequence ID" value="MDA7417426.1"/>
    <property type="molecule type" value="Genomic_DNA"/>
</dbReference>
<gene>
    <name evidence="2" type="ORF">PGB34_13735</name>
</gene>
<accession>A0AAE3T0X7</accession>